<protein>
    <submittedName>
        <fullName evidence="2">Putative redox-active protein</fullName>
    </submittedName>
</protein>
<dbReference type="Pfam" id="PF09719">
    <property type="entry name" value="C_GCAxxG_C_C"/>
    <property type="match status" value="1"/>
</dbReference>
<dbReference type="EMBL" id="LRVM01000001">
    <property type="protein sequence ID" value="KXL54305.1"/>
    <property type="molecule type" value="Genomic_DNA"/>
</dbReference>
<dbReference type="OrthoDB" id="9791535at2"/>
<comment type="caution">
    <text evidence="2">The sequence shown here is derived from an EMBL/GenBank/DDBJ whole genome shotgun (WGS) entry which is preliminary data.</text>
</comment>
<name>A0A136WID2_9FIRM</name>
<gene>
    <name evidence="1" type="ORF">CLNEO_02810</name>
    <name evidence="2" type="ORF">CLNEO_04100</name>
</gene>
<dbReference type="Proteomes" id="UP000070539">
    <property type="component" value="Unassembled WGS sequence"/>
</dbReference>
<accession>A0A136WID2</accession>
<dbReference type="RefSeq" id="WP_066083743.1">
    <property type="nucleotide sequence ID" value="NZ_LRVM01000001.1"/>
</dbReference>
<dbReference type="STRING" id="36847.CLNEO_02810"/>
<dbReference type="AlphaFoldDB" id="A0A136WID2"/>
<reference evidence="2 3" key="1">
    <citation type="submission" date="2016-01" db="EMBL/GenBank/DDBJ databases">
        <title>Genome sequence of Clostridium neopropionicum X4, DSM-3847.</title>
        <authorList>
            <person name="Poehlein A."/>
            <person name="Beck M.H."/>
            <person name="Bengelsdorf F.R."/>
            <person name="Daniel R."/>
            <person name="Duerre P."/>
        </authorList>
    </citation>
    <scope>NUCLEOTIDE SEQUENCE [LARGE SCALE GENOMIC DNA]</scope>
    <source>
        <strain evidence="2 3">DSM-3847</strain>
    </source>
</reference>
<evidence type="ECO:0000313" key="3">
    <source>
        <dbReference type="Proteomes" id="UP000070539"/>
    </source>
</evidence>
<evidence type="ECO:0000313" key="2">
    <source>
        <dbReference type="EMBL" id="KXL54305.1"/>
    </source>
</evidence>
<evidence type="ECO:0000313" key="1">
    <source>
        <dbReference type="EMBL" id="KXL54180.1"/>
    </source>
</evidence>
<organism evidence="2 3">
    <name type="scientific">Anaerotignum neopropionicum</name>
    <dbReference type="NCBI Taxonomy" id="36847"/>
    <lineage>
        <taxon>Bacteria</taxon>
        <taxon>Bacillati</taxon>
        <taxon>Bacillota</taxon>
        <taxon>Clostridia</taxon>
        <taxon>Lachnospirales</taxon>
        <taxon>Anaerotignaceae</taxon>
        <taxon>Anaerotignum</taxon>
    </lineage>
</organism>
<dbReference type="NCBIfam" id="TIGR01909">
    <property type="entry name" value="C_GCAxxG_C_C"/>
    <property type="match status" value="1"/>
</dbReference>
<keyword evidence="3" id="KW-1185">Reference proteome</keyword>
<sequence length="172" mass="19052">MSEEQNELTLVEQATQNSSNYFRQGLNCTECIMCTFLDIYNKDMPRECMALATGFGSGMGETKNTCGAITGAVMALSSVIGRKDPFAKETVRERILELKGVYSLVGEMVEEIEDHYGTLICKELSSPLGEFEGKARKKNCMEIIGYCGGLAMKYALKAEELVKEEEILARES</sequence>
<dbReference type="PATRIC" id="fig|36847.3.peg.351"/>
<dbReference type="InterPro" id="IPR010181">
    <property type="entry name" value="CGCAxxGCC_motif"/>
</dbReference>
<dbReference type="EMBL" id="LRVM01000001">
    <property type="protein sequence ID" value="KXL54180.1"/>
    <property type="molecule type" value="Genomic_DNA"/>
</dbReference>
<proteinExistence type="predicted"/>